<feature type="compositionally biased region" description="Polar residues" evidence="1">
    <location>
        <begin position="207"/>
        <end position="243"/>
    </location>
</feature>
<sequence length="330" mass="34700">MVPFKFILVPVLVASGVDGHGYMTNPKVTFTSSAGDPTQFIGTIQASDSGFSGKFDDTIENNVAAFTDAFGSSSFKSLKEFFDDKATITVPGATLTCGSCDPNEPPQPLPESTVEWSPFFTESHVGPCEVWCDETRVFQNDNCAGSFSNSAPAQMPYDREACMGSSVLTFFWIALQASTWQVYVNCAPLEKTSSTGATSKYAVGGSSPASSNSTVTNEDTPSAATEIPTVTSGAQMTPMPITNSDQSPTPAPSTTDSPPSTAGSECGSYDVADSESDCGSYNMADSESECSSYSMAGTGSNDTQYFTGSKTDIDFNMFQGSVDVGKVQPH</sequence>
<evidence type="ECO:0000256" key="1">
    <source>
        <dbReference type="SAM" id="MobiDB-lite"/>
    </source>
</evidence>
<organism evidence="3 4">
    <name type="scientific">Phytophthora boehmeriae</name>
    <dbReference type="NCBI Taxonomy" id="109152"/>
    <lineage>
        <taxon>Eukaryota</taxon>
        <taxon>Sar</taxon>
        <taxon>Stramenopiles</taxon>
        <taxon>Oomycota</taxon>
        <taxon>Peronosporomycetes</taxon>
        <taxon>Peronosporales</taxon>
        <taxon>Peronosporaceae</taxon>
        <taxon>Phytophthora</taxon>
    </lineage>
</organism>
<dbReference type="EMBL" id="JAGDFL010000016">
    <property type="protein sequence ID" value="KAG7401193.1"/>
    <property type="molecule type" value="Genomic_DNA"/>
</dbReference>
<feature type="signal peptide" evidence="2">
    <location>
        <begin position="1"/>
        <end position="19"/>
    </location>
</feature>
<evidence type="ECO:0000313" key="4">
    <source>
        <dbReference type="Proteomes" id="UP000693981"/>
    </source>
</evidence>
<name>A0A8T1XAX8_9STRA</name>
<proteinExistence type="predicted"/>
<reference evidence="3" key="1">
    <citation type="submission" date="2021-02" db="EMBL/GenBank/DDBJ databases">
        <authorList>
            <person name="Palmer J.M."/>
        </authorList>
    </citation>
    <scope>NUCLEOTIDE SEQUENCE</scope>
    <source>
        <strain evidence="3">SCRP23</strain>
    </source>
</reference>
<feature type="chain" id="PRO_5035729418" evidence="2">
    <location>
        <begin position="20"/>
        <end position="330"/>
    </location>
</feature>
<protein>
    <submittedName>
        <fullName evidence="3">Uncharacterized protein</fullName>
    </submittedName>
</protein>
<dbReference type="OrthoDB" id="114099at2759"/>
<keyword evidence="2" id="KW-0732">Signal</keyword>
<gene>
    <name evidence="3" type="ORF">PHYBOEH_002377</name>
</gene>
<dbReference type="AlphaFoldDB" id="A0A8T1XAX8"/>
<evidence type="ECO:0000256" key="2">
    <source>
        <dbReference type="SAM" id="SignalP"/>
    </source>
</evidence>
<feature type="region of interest" description="Disordered" evidence="1">
    <location>
        <begin position="197"/>
        <end position="269"/>
    </location>
</feature>
<comment type="caution">
    <text evidence="3">The sequence shown here is derived from an EMBL/GenBank/DDBJ whole genome shotgun (WGS) entry which is preliminary data.</text>
</comment>
<keyword evidence="4" id="KW-1185">Reference proteome</keyword>
<evidence type="ECO:0000313" key="3">
    <source>
        <dbReference type="EMBL" id="KAG7401193.1"/>
    </source>
</evidence>
<dbReference type="Proteomes" id="UP000693981">
    <property type="component" value="Unassembled WGS sequence"/>
</dbReference>
<accession>A0A8T1XAX8</accession>
<feature type="compositionally biased region" description="Low complexity" evidence="1">
    <location>
        <begin position="244"/>
        <end position="262"/>
    </location>
</feature>